<evidence type="ECO:0000259" key="1">
    <source>
        <dbReference type="PROSITE" id="PS50164"/>
    </source>
</evidence>
<feature type="domain" description="GIY-YIG" evidence="1">
    <location>
        <begin position="1"/>
        <end position="76"/>
    </location>
</feature>
<dbReference type="EMBL" id="LAZR01061206">
    <property type="protein sequence ID" value="KKK64050.1"/>
    <property type="molecule type" value="Genomic_DNA"/>
</dbReference>
<organism evidence="2">
    <name type="scientific">marine sediment metagenome</name>
    <dbReference type="NCBI Taxonomy" id="412755"/>
    <lineage>
        <taxon>unclassified sequences</taxon>
        <taxon>metagenomes</taxon>
        <taxon>ecological metagenomes</taxon>
    </lineage>
</organism>
<dbReference type="PROSITE" id="PS50164">
    <property type="entry name" value="GIY_YIG"/>
    <property type="match status" value="1"/>
</dbReference>
<dbReference type="InterPro" id="IPR050190">
    <property type="entry name" value="UPF0213_domain"/>
</dbReference>
<dbReference type="InterPro" id="IPR035901">
    <property type="entry name" value="GIY-YIG_endonuc_sf"/>
</dbReference>
<comment type="caution">
    <text evidence="2">The sequence shown here is derived from an EMBL/GenBank/DDBJ whole genome shotgun (WGS) entry which is preliminary data.</text>
</comment>
<dbReference type="Gene3D" id="3.40.1440.10">
    <property type="entry name" value="GIY-YIG endonuclease"/>
    <property type="match status" value="1"/>
</dbReference>
<protein>
    <recommendedName>
        <fullName evidence="1">GIY-YIG domain-containing protein</fullName>
    </recommendedName>
</protein>
<sequence>MTWWIYIVRVENGKLYTGITKDVDARFVAHCEGRGAKFFRSSRPVAVVYREGCSDKGTALSREVAIKRLSKEQKEALILNFSLVPDKPLSSTGPQE</sequence>
<name>A0A0F8XS69_9ZZZZ</name>
<accession>A0A0F8XS69</accession>
<dbReference type="AlphaFoldDB" id="A0A0F8XS69"/>
<proteinExistence type="predicted"/>
<dbReference type="SUPFAM" id="SSF82771">
    <property type="entry name" value="GIY-YIG endonuclease"/>
    <property type="match status" value="1"/>
</dbReference>
<gene>
    <name evidence="2" type="ORF">LCGC14_2988110</name>
</gene>
<dbReference type="CDD" id="cd10456">
    <property type="entry name" value="GIY-YIG_UPF0213"/>
    <property type="match status" value="1"/>
</dbReference>
<evidence type="ECO:0000313" key="2">
    <source>
        <dbReference type="EMBL" id="KKK64050.1"/>
    </source>
</evidence>
<reference evidence="2" key="1">
    <citation type="journal article" date="2015" name="Nature">
        <title>Complex archaea that bridge the gap between prokaryotes and eukaryotes.</title>
        <authorList>
            <person name="Spang A."/>
            <person name="Saw J.H."/>
            <person name="Jorgensen S.L."/>
            <person name="Zaremba-Niedzwiedzka K."/>
            <person name="Martijn J."/>
            <person name="Lind A.E."/>
            <person name="van Eijk R."/>
            <person name="Schleper C."/>
            <person name="Guy L."/>
            <person name="Ettema T.J."/>
        </authorList>
    </citation>
    <scope>NUCLEOTIDE SEQUENCE</scope>
</reference>
<dbReference type="InterPro" id="IPR000305">
    <property type="entry name" value="GIY-YIG_endonuc"/>
</dbReference>
<dbReference type="Pfam" id="PF01541">
    <property type="entry name" value="GIY-YIG"/>
    <property type="match status" value="1"/>
</dbReference>
<dbReference type="PANTHER" id="PTHR34477">
    <property type="entry name" value="UPF0213 PROTEIN YHBQ"/>
    <property type="match status" value="1"/>
</dbReference>
<dbReference type="PANTHER" id="PTHR34477:SF1">
    <property type="entry name" value="UPF0213 PROTEIN YHBQ"/>
    <property type="match status" value="1"/>
</dbReference>